<dbReference type="PANTHER" id="PTHR46580">
    <property type="entry name" value="SENSOR KINASE-RELATED"/>
    <property type="match status" value="1"/>
</dbReference>
<dbReference type="Proteomes" id="UP001164459">
    <property type="component" value="Chromosome"/>
</dbReference>
<evidence type="ECO:0008006" key="4">
    <source>
        <dbReference type="Google" id="ProtNLM"/>
    </source>
</evidence>
<dbReference type="RefSeq" id="WP_269041639.1">
    <property type="nucleotide sequence ID" value="NZ_CP114040.1"/>
</dbReference>
<protein>
    <recommendedName>
        <fullName evidence="4">Repeat domain-containing protein</fullName>
    </recommendedName>
</protein>
<evidence type="ECO:0000313" key="3">
    <source>
        <dbReference type="Proteomes" id="UP001164459"/>
    </source>
</evidence>
<proteinExistence type="predicted"/>
<feature type="compositionally biased region" description="Low complexity" evidence="1">
    <location>
        <begin position="25"/>
        <end position="72"/>
    </location>
</feature>
<evidence type="ECO:0000256" key="1">
    <source>
        <dbReference type="SAM" id="MobiDB-lite"/>
    </source>
</evidence>
<feature type="region of interest" description="Disordered" evidence="1">
    <location>
        <begin position="23"/>
        <end position="72"/>
    </location>
</feature>
<dbReference type="InterPro" id="IPR028994">
    <property type="entry name" value="Integrin_alpha_N"/>
</dbReference>
<dbReference type="EMBL" id="CP114040">
    <property type="protein sequence ID" value="WAS99278.1"/>
    <property type="molecule type" value="Genomic_DNA"/>
</dbReference>
<dbReference type="PANTHER" id="PTHR46580:SF2">
    <property type="entry name" value="MAM DOMAIN-CONTAINING PROTEIN"/>
    <property type="match status" value="1"/>
</dbReference>
<reference evidence="2" key="1">
    <citation type="submission" date="2022-11" db="EMBL/GenBank/DDBJ databases">
        <title>Minimal conservation of predation-associated metabolite biosynthetic gene clusters underscores biosynthetic potential of Myxococcota including descriptions for ten novel species: Archangium lansinium sp. nov., Myxococcus landrumus sp. nov., Nannocystis bai.</title>
        <authorList>
            <person name="Ahearne A."/>
            <person name="Stevens C."/>
            <person name="Dowd S."/>
        </authorList>
    </citation>
    <scope>NUCLEOTIDE SEQUENCE</scope>
    <source>
        <strain evidence="2">Fl3</strain>
    </source>
</reference>
<accession>A0ABY7HJ20</accession>
<keyword evidence="3" id="KW-1185">Reference proteome</keyword>
<gene>
    <name evidence="2" type="ORF">O0S08_24385</name>
</gene>
<dbReference type="PROSITE" id="PS51257">
    <property type="entry name" value="PROKAR_LIPOPROTEIN"/>
    <property type="match status" value="1"/>
</dbReference>
<sequence>MRRAILAPNLLVALVAACGDDGRPAGDTATPTTPGTTVPVTDGLTEATTGPTTTDAVPTEGTGGLTDSSTGTTGSTCDLDSCPEGTCVGDVCCAADLACGDICCQSDQVCSFQQCVVPGAECVDAAECPEGNYCEYTLGEPGSMGGDQCGGGFMPATGKCLPEPPECDPGVVPEGDDIDCLSKCEYKPQSSFEPVLKYAWTDASVMMPPIVIQLDDDDCNGEVDERDIPEIVFMSFDEGNYSANGTLHAISIVNGALVTKWTQKPAADTLFGGRSLAGGNIDGLPGNEVVACTAEGKVRAYTAAGAELWITAEVVGCDHISLADFDGDGNVEILTESSVLDGKTGALELTIDGLTSSWWNKKAIAADADGDGQLEIVTPTRILEADGTVLVDTGLGGTFPAVADFDLDGKPEIVGIDNVHGTGTHDLNIWRYDPNAPGMHVIVRQDLDINGPLSPDLCPADSAGNIGGGGPPTIADFNGDGTPDIGVAGGIGYAVFDGKKLLDPNVAAADTFLWIKQTQDCSSAFTGSSVFDFDGSGSAEVVYADEQYMRIYDGATGDVLLEVCNTSGTLHEYPLVADVDNDGQADIVVTSNDYSSLTCPKEQMKTRGVRIFGDAKNQWVRTRRIWNQHAYHVTNVAEDGTIPTAEVTNWTTPGLNNFRQNVQPEGEFAAPDLVVSGHTQCFDGFKAFARVRNLGQAAVPAGVPVGFYEGDPNQGGTLLGTLNTTKVLYPAEAQELVLELPELPPSFVDGTKPLVLVVDDGMPEHPWHECRTDNNTSTLDPACKIIG</sequence>
<evidence type="ECO:0000313" key="2">
    <source>
        <dbReference type="EMBL" id="WAS99278.1"/>
    </source>
</evidence>
<name>A0ABY7HJ20_9BACT</name>
<dbReference type="SUPFAM" id="SSF69318">
    <property type="entry name" value="Integrin alpha N-terminal domain"/>
    <property type="match status" value="2"/>
</dbReference>
<organism evidence="2 3">
    <name type="scientific">Nannocystis punicea</name>
    <dbReference type="NCBI Taxonomy" id="2995304"/>
    <lineage>
        <taxon>Bacteria</taxon>
        <taxon>Pseudomonadati</taxon>
        <taxon>Myxococcota</taxon>
        <taxon>Polyangia</taxon>
        <taxon>Nannocystales</taxon>
        <taxon>Nannocystaceae</taxon>
        <taxon>Nannocystis</taxon>
    </lineage>
</organism>
<dbReference type="Gene3D" id="2.60.40.10">
    <property type="entry name" value="Immunoglobulins"/>
    <property type="match status" value="1"/>
</dbReference>
<dbReference type="InterPro" id="IPR013783">
    <property type="entry name" value="Ig-like_fold"/>
</dbReference>